<evidence type="ECO:0000313" key="2">
    <source>
        <dbReference type="EMBL" id="KAJ7315713.1"/>
    </source>
</evidence>
<keyword evidence="3" id="KW-1185">Reference proteome</keyword>
<evidence type="ECO:0000313" key="3">
    <source>
        <dbReference type="Proteomes" id="UP001218218"/>
    </source>
</evidence>
<gene>
    <name evidence="2" type="ORF">DFH08DRAFT_820286</name>
</gene>
<organism evidence="2 3">
    <name type="scientific">Mycena albidolilacea</name>
    <dbReference type="NCBI Taxonomy" id="1033008"/>
    <lineage>
        <taxon>Eukaryota</taxon>
        <taxon>Fungi</taxon>
        <taxon>Dikarya</taxon>
        <taxon>Basidiomycota</taxon>
        <taxon>Agaricomycotina</taxon>
        <taxon>Agaricomycetes</taxon>
        <taxon>Agaricomycetidae</taxon>
        <taxon>Agaricales</taxon>
        <taxon>Marasmiineae</taxon>
        <taxon>Mycenaceae</taxon>
        <taxon>Mycena</taxon>
    </lineage>
</organism>
<name>A0AAD7EFL2_9AGAR</name>
<feature type="compositionally biased region" description="Acidic residues" evidence="1">
    <location>
        <begin position="318"/>
        <end position="357"/>
    </location>
</feature>
<proteinExistence type="predicted"/>
<evidence type="ECO:0000256" key="1">
    <source>
        <dbReference type="SAM" id="MobiDB-lite"/>
    </source>
</evidence>
<sequence>MWCSCQYRNLKDLFRADLAHDQNRARAPGDLGLFCVTCPQIGINVTSEEFVASSDPKLYRPQVVTDGNFKLDNLKIRNPNDDVCLSDGEMFCGGSFSYEKHLRITPDRKQDLKWERAVGKFHLGAHILECFWEFSLNFMEGTGQVNGEILETLWASLDKVVGSTWMNALIAKLDRANEGFNSTEEAFQDLSRQVETELTLKWEQEETEALQPGGLGQKIYKAENAKEPGLVEMCLQLTEEEKQAQGHLSGSVALITDGLNIEQLQNNLKQHIKSLGRCPTAAQKRDLIGKKDSLQKRQAKFEKSMLSFIRKNQPADEGTSDDDGPDRDYDDELTGVDLSDSDEEEEDWEEDSPDEGDPQGAVEVEEIYTQATSALRRMGMGAQWQPIIKQDLAMSGDLTEANRVVQRSSTLAWFWRLEDGDAIGKIDENDEMGEFYRVNWLRAKARVTCWTEEKNIIAHEMQWKINSFKYFCETWREWAGKTGPEGTGLGAYGEKQGDIWESLQKRAEEMFEWARNVPKEERWQKKGPEIATVT</sequence>
<accession>A0AAD7EFL2</accession>
<comment type="caution">
    <text evidence="2">The sequence shown here is derived from an EMBL/GenBank/DDBJ whole genome shotgun (WGS) entry which is preliminary data.</text>
</comment>
<protein>
    <submittedName>
        <fullName evidence="2">Uncharacterized protein</fullName>
    </submittedName>
</protein>
<dbReference type="AlphaFoldDB" id="A0AAD7EFL2"/>
<dbReference type="Pfam" id="PF18758">
    <property type="entry name" value="KDZ"/>
    <property type="match status" value="1"/>
</dbReference>
<dbReference type="Proteomes" id="UP001218218">
    <property type="component" value="Unassembled WGS sequence"/>
</dbReference>
<dbReference type="EMBL" id="JARIHO010000060">
    <property type="protein sequence ID" value="KAJ7315713.1"/>
    <property type="molecule type" value="Genomic_DNA"/>
</dbReference>
<dbReference type="InterPro" id="IPR040521">
    <property type="entry name" value="KDZ"/>
</dbReference>
<feature type="region of interest" description="Disordered" evidence="1">
    <location>
        <begin position="306"/>
        <end position="362"/>
    </location>
</feature>
<reference evidence="2" key="1">
    <citation type="submission" date="2023-03" db="EMBL/GenBank/DDBJ databases">
        <title>Massive genome expansion in bonnet fungi (Mycena s.s.) driven by repeated elements and novel gene families across ecological guilds.</title>
        <authorList>
            <consortium name="Lawrence Berkeley National Laboratory"/>
            <person name="Harder C.B."/>
            <person name="Miyauchi S."/>
            <person name="Viragh M."/>
            <person name="Kuo A."/>
            <person name="Thoen E."/>
            <person name="Andreopoulos B."/>
            <person name="Lu D."/>
            <person name="Skrede I."/>
            <person name="Drula E."/>
            <person name="Henrissat B."/>
            <person name="Morin E."/>
            <person name="Kohler A."/>
            <person name="Barry K."/>
            <person name="LaButti K."/>
            <person name="Morin E."/>
            <person name="Salamov A."/>
            <person name="Lipzen A."/>
            <person name="Mereny Z."/>
            <person name="Hegedus B."/>
            <person name="Baldrian P."/>
            <person name="Stursova M."/>
            <person name="Weitz H."/>
            <person name="Taylor A."/>
            <person name="Grigoriev I.V."/>
            <person name="Nagy L.G."/>
            <person name="Martin F."/>
            <person name="Kauserud H."/>
        </authorList>
    </citation>
    <scope>NUCLEOTIDE SEQUENCE</scope>
    <source>
        <strain evidence="2">CBHHK002</strain>
    </source>
</reference>